<feature type="transmembrane region" description="Helical" evidence="1">
    <location>
        <begin position="235"/>
        <end position="253"/>
    </location>
</feature>
<evidence type="ECO:0000256" key="1">
    <source>
        <dbReference type="SAM" id="Phobius"/>
    </source>
</evidence>
<accession>A0A0V8DNV3</accession>
<name>A0A0V8DNV3_LACLL</name>
<feature type="transmembrane region" description="Helical" evidence="1">
    <location>
        <begin position="185"/>
        <end position="205"/>
    </location>
</feature>
<evidence type="ECO:0000313" key="3">
    <source>
        <dbReference type="Proteomes" id="UP000192085"/>
    </source>
</evidence>
<feature type="transmembrane region" description="Helical" evidence="1">
    <location>
        <begin position="161"/>
        <end position="179"/>
    </location>
</feature>
<proteinExistence type="predicted"/>
<feature type="transmembrane region" description="Helical" evidence="1">
    <location>
        <begin position="382"/>
        <end position="401"/>
    </location>
</feature>
<dbReference type="InterPro" id="IPR018674">
    <property type="entry name" value="DUF2142_membrane"/>
</dbReference>
<evidence type="ECO:0000313" key="2">
    <source>
        <dbReference type="EMBL" id="ARD97877.1"/>
    </source>
</evidence>
<reference evidence="2 3" key="1">
    <citation type="journal article" date="2017" name="BMC Genomics">
        <title>Comparative and functional genomics of the Lactococcus lactis taxon; insights into evolution and niche adaptation.</title>
        <authorList>
            <person name="Kelleher P."/>
            <person name="Bottacini F."/>
            <person name="Mahony J."/>
            <person name="Kilcawley K.N."/>
            <person name="van Sinderen D."/>
        </authorList>
    </citation>
    <scope>NUCLEOTIDE SEQUENCE [LARGE SCALE GENOMIC DNA]</scope>
    <source>
        <strain evidence="2 3">275</strain>
    </source>
</reference>
<feature type="transmembrane region" description="Helical" evidence="1">
    <location>
        <begin position="260"/>
        <end position="279"/>
    </location>
</feature>
<keyword evidence="1" id="KW-0472">Membrane</keyword>
<feature type="transmembrane region" description="Helical" evidence="1">
    <location>
        <begin position="12"/>
        <end position="32"/>
    </location>
</feature>
<dbReference type="Proteomes" id="UP000192085">
    <property type="component" value="Chromosome"/>
</dbReference>
<organism evidence="2 3">
    <name type="scientific">Lactococcus lactis subsp. lactis</name>
    <name type="common">Streptococcus lactis</name>
    <dbReference type="NCBI Taxonomy" id="1360"/>
    <lineage>
        <taxon>Bacteria</taxon>
        <taxon>Bacillati</taxon>
        <taxon>Bacillota</taxon>
        <taxon>Bacilli</taxon>
        <taxon>Lactobacillales</taxon>
        <taxon>Streptococcaceae</taxon>
        <taxon>Lactococcus</taxon>
    </lineage>
</organism>
<feature type="transmembrane region" description="Helical" evidence="1">
    <location>
        <begin position="344"/>
        <end position="362"/>
    </location>
</feature>
<sequence>MDRKEKIKPERLFLAISLIAGLAFALLQPLFIEPDSSYHFDKAMYISNTVVDRTKVGLSGEDYQSSPIPFTTVSSMMQKGVYFEKFFETKLPVISKEKVVDKRVKGTKWYKDIMHLVPSFGVKFGHAIFPSIGVMVITARLLVLLFFSISMYFIIRYLKAYRMLFVIISVTPVVIQFSTSLSYDSFNYVAFAWLSATLINIAVDIKEKKERLIFNTIIRLLLPCITVYFSKTNSYLLYSLAILILIILVGNKLKISLTKFQVGLIISLSSFFAVLIYIWRYQEAIFTILGKFIYTLMEPYYTVFTTEVISGTSTAGVPAWFYPIQYSVIILLLLSYTEERVPRWFAHGCFGVSIVNLLAILFTFSANPSFADLVITGPQGRYFTPFLLISSPFFTIFTKKIKVKYSGIFFKKAVVFTSIMALMLNLGLTMIKFYQIQSPMDEYRSGVEHYIFK</sequence>
<keyword evidence="1" id="KW-1133">Transmembrane helix</keyword>
<keyword evidence="1" id="KW-0812">Transmembrane</keyword>
<gene>
    <name evidence="2" type="ORF">LL275_0240</name>
</gene>
<feature type="transmembrane region" description="Helical" evidence="1">
    <location>
        <begin position="413"/>
        <end position="434"/>
    </location>
</feature>
<protein>
    <submittedName>
        <fullName evidence="2">Uncharacterized protein</fullName>
    </submittedName>
</protein>
<dbReference type="Pfam" id="PF09913">
    <property type="entry name" value="DUF2142"/>
    <property type="match status" value="1"/>
</dbReference>
<feature type="transmembrane region" description="Helical" evidence="1">
    <location>
        <begin position="212"/>
        <end position="229"/>
    </location>
</feature>
<dbReference type="RefSeq" id="WP_003129799.1">
    <property type="nucleotide sequence ID" value="NZ_CAKMAV010000001.1"/>
</dbReference>
<feature type="transmembrane region" description="Helical" evidence="1">
    <location>
        <begin position="127"/>
        <end position="154"/>
    </location>
</feature>
<feature type="transmembrane region" description="Helical" evidence="1">
    <location>
        <begin position="320"/>
        <end position="337"/>
    </location>
</feature>
<dbReference type="EMBL" id="CP015897">
    <property type="protein sequence ID" value="ARD97877.1"/>
    <property type="molecule type" value="Genomic_DNA"/>
</dbReference>
<dbReference type="AlphaFoldDB" id="A0A0V8DNV3"/>